<dbReference type="EnsemblMetazoa" id="PPA43180.1">
    <property type="protein sequence ID" value="PPA43180.1"/>
    <property type="gene ID" value="WBGene00281549"/>
</dbReference>
<reference evidence="1" key="2">
    <citation type="submission" date="2022-06" db="UniProtKB">
        <authorList>
            <consortium name="EnsemblMetazoa"/>
        </authorList>
    </citation>
    <scope>IDENTIFICATION</scope>
    <source>
        <strain evidence="1">PS312</strain>
    </source>
</reference>
<keyword evidence="2" id="KW-1185">Reference proteome</keyword>
<evidence type="ECO:0000313" key="2">
    <source>
        <dbReference type="Proteomes" id="UP000005239"/>
    </source>
</evidence>
<dbReference type="Proteomes" id="UP000005239">
    <property type="component" value="Unassembled WGS sequence"/>
</dbReference>
<organism evidence="1 2">
    <name type="scientific">Pristionchus pacificus</name>
    <name type="common">Parasitic nematode worm</name>
    <dbReference type="NCBI Taxonomy" id="54126"/>
    <lineage>
        <taxon>Eukaryota</taxon>
        <taxon>Metazoa</taxon>
        <taxon>Ecdysozoa</taxon>
        <taxon>Nematoda</taxon>
        <taxon>Chromadorea</taxon>
        <taxon>Rhabditida</taxon>
        <taxon>Rhabditina</taxon>
        <taxon>Diplogasteromorpha</taxon>
        <taxon>Diplogasteroidea</taxon>
        <taxon>Neodiplogasteridae</taxon>
        <taxon>Pristionchus</taxon>
    </lineage>
</organism>
<accession>A0A2A6CDX7</accession>
<sequence length="179" mass="20602">MRTLLFLLVVVGLSFELIPCDIDLKLASKTEKKFRVDVFVPSLKMKADNIIFNEKDQQKKINVKGADCDSKKWMIQSFKIDEETHEWKEVGNITAKFFGNGHFRVIFNDDLRPTIDGLHGVVFRDPHIVCGSLMALAVVILGLEIIHKRFNFHRRAIRKITSILPEYVYLEAVCLKTVL</sequence>
<dbReference type="AlphaFoldDB" id="A0A2A6CDX7"/>
<evidence type="ECO:0000313" key="1">
    <source>
        <dbReference type="EnsemblMetazoa" id="PPA43180.1"/>
    </source>
</evidence>
<dbReference type="OrthoDB" id="5786419at2759"/>
<gene>
    <name evidence="1" type="primary">WBGene00281549</name>
</gene>
<proteinExistence type="predicted"/>
<reference evidence="2" key="1">
    <citation type="journal article" date="2008" name="Nat. Genet.">
        <title>The Pristionchus pacificus genome provides a unique perspective on nematode lifestyle and parasitism.</title>
        <authorList>
            <person name="Dieterich C."/>
            <person name="Clifton S.W."/>
            <person name="Schuster L.N."/>
            <person name="Chinwalla A."/>
            <person name="Delehaunty K."/>
            <person name="Dinkelacker I."/>
            <person name="Fulton L."/>
            <person name="Fulton R."/>
            <person name="Godfrey J."/>
            <person name="Minx P."/>
            <person name="Mitreva M."/>
            <person name="Roeseler W."/>
            <person name="Tian H."/>
            <person name="Witte H."/>
            <person name="Yang S.P."/>
            <person name="Wilson R.K."/>
            <person name="Sommer R.J."/>
        </authorList>
    </citation>
    <scope>NUCLEOTIDE SEQUENCE [LARGE SCALE GENOMIC DNA]</scope>
    <source>
        <strain evidence="2">PS312</strain>
    </source>
</reference>
<protein>
    <submittedName>
        <fullName evidence="1">Uncharacterized protein</fullName>
    </submittedName>
</protein>
<name>A0A2A6CDX7_PRIPA</name>
<accession>A0A8R1Z2J4</accession>